<proteinExistence type="predicted"/>
<feature type="transmembrane region" description="Helical" evidence="1">
    <location>
        <begin position="20"/>
        <end position="45"/>
    </location>
</feature>
<dbReference type="EMBL" id="BARV01036475">
    <property type="protein sequence ID" value="GAI54321.1"/>
    <property type="molecule type" value="Genomic_DNA"/>
</dbReference>
<name>X1QHL7_9ZZZZ</name>
<feature type="non-terminal residue" evidence="2">
    <location>
        <position position="46"/>
    </location>
</feature>
<protein>
    <submittedName>
        <fullName evidence="2">Uncharacterized protein</fullName>
    </submittedName>
</protein>
<sequence length="46" mass="4811">MGIFNVLAILAVGLVGNHSLSYILTMSLWGIGSGFFSSIIVMAVLP</sequence>
<dbReference type="AlphaFoldDB" id="X1QHL7"/>
<organism evidence="2">
    <name type="scientific">marine sediment metagenome</name>
    <dbReference type="NCBI Taxonomy" id="412755"/>
    <lineage>
        <taxon>unclassified sequences</taxon>
        <taxon>metagenomes</taxon>
        <taxon>ecological metagenomes</taxon>
    </lineage>
</organism>
<keyword evidence="1" id="KW-0472">Membrane</keyword>
<gene>
    <name evidence="2" type="ORF">S06H3_56671</name>
</gene>
<accession>X1QHL7</accession>
<evidence type="ECO:0000256" key="1">
    <source>
        <dbReference type="SAM" id="Phobius"/>
    </source>
</evidence>
<keyword evidence="1" id="KW-0812">Transmembrane</keyword>
<evidence type="ECO:0000313" key="2">
    <source>
        <dbReference type="EMBL" id="GAI54321.1"/>
    </source>
</evidence>
<keyword evidence="1" id="KW-1133">Transmembrane helix</keyword>
<reference evidence="2" key="1">
    <citation type="journal article" date="2014" name="Front. Microbiol.">
        <title>High frequency of phylogenetically diverse reductive dehalogenase-homologous genes in deep subseafloor sedimentary metagenomes.</title>
        <authorList>
            <person name="Kawai M."/>
            <person name="Futagami T."/>
            <person name="Toyoda A."/>
            <person name="Takaki Y."/>
            <person name="Nishi S."/>
            <person name="Hori S."/>
            <person name="Arai W."/>
            <person name="Tsubouchi T."/>
            <person name="Morono Y."/>
            <person name="Uchiyama I."/>
            <person name="Ito T."/>
            <person name="Fujiyama A."/>
            <person name="Inagaki F."/>
            <person name="Takami H."/>
        </authorList>
    </citation>
    <scope>NUCLEOTIDE SEQUENCE</scope>
    <source>
        <strain evidence="2">Expedition CK06-06</strain>
    </source>
</reference>
<comment type="caution">
    <text evidence="2">The sequence shown here is derived from an EMBL/GenBank/DDBJ whole genome shotgun (WGS) entry which is preliminary data.</text>
</comment>